<dbReference type="EMBL" id="MN738853">
    <property type="protein sequence ID" value="QHT28209.1"/>
    <property type="molecule type" value="Genomic_DNA"/>
</dbReference>
<sequence>MNNRKMDKRDIIPGFQAIMPLTICDIDPVHRKQAISQHENDIKMYTKYQKELSPRLRYENTMKRIQKNHENEYNAVVKRKENAKREQMD</sequence>
<evidence type="ECO:0000256" key="1">
    <source>
        <dbReference type="SAM" id="MobiDB-lite"/>
    </source>
</evidence>
<name>A0A6C0EIT6_9ZZZZ</name>
<accession>A0A6C0EIT6</accession>
<organism evidence="2">
    <name type="scientific">viral metagenome</name>
    <dbReference type="NCBI Taxonomy" id="1070528"/>
    <lineage>
        <taxon>unclassified sequences</taxon>
        <taxon>metagenomes</taxon>
        <taxon>organismal metagenomes</taxon>
    </lineage>
</organism>
<feature type="region of interest" description="Disordered" evidence="1">
    <location>
        <begin position="69"/>
        <end position="89"/>
    </location>
</feature>
<protein>
    <submittedName>
        <fullName evidence="2">Uncharacterized protein</fullName>
    </submittedName>
</protein>
<proteinExistence type="predicted"/>
<evidence type="ECO:0000313" key="2">
    <source>
        <dbReference type="EMBL" id="QHT28209.1"/>
    </source>
</evidence>
<dbReference type="AlphaFoldDB" id="A0A6C0EIT6"/>
<reference evidence="2" key="1">
    <citation type="journal article" date="2020" name="Nature">
        <title>Giant virus diversity and host interactions through global metagenomics.</title>
        <authorList>
            <person name="Schulz F."/>
            <person name="Roux S."/>
            <person name="Paez-Espino D."/>
            <person name="Jungbluth S."/>
            <person name="Walsh D.A."/>
            <person name="Denef V.J."/>
            <person name="McMahon K.D."/>
            <person name="Konstantinidis K.T."/>
            <person name="Eloe-Fadrosh E.A."/>
            <person name="Kyrpides N.C."/>
            <person name="Woyke T."/>
        </authorList>
    </citation>
    <scope>NUCLEOTIDE SEQUENCE</scope>
    <source>
        <strain evidence="2">GVMAG-M-3300001348-25</strain>
    </source>
</reference>